<evidence type="ECO:0000313" key="1">
    <source>
        <dbReference type="EMBL" id="JAD71355.1"/>
    </source>
</evidence>
<sequence>MIAAPRIEGYLLLDAVTFSHRNHFEHAFPIQK</sequence>
<dbReference type="EMBL" id="GBRH01226540">
    <property type="protein sequence ID" value="JAD71355.1"/>
    <property type="molecule type" value="Transcribed_RNA"/>
</dbReference>
<dbReference type="AlphaFoldDB" id="A0A0A9CD81"/>
<proteinExistence type="predicted"/>
<protein>
    <submittedName>
        <fullName evidence="1">Uncharacterized protein</fullName>
    </submittedName>
</protein>
<name>A0A0A9CD81_ARUDO</name>
<reference evidence="1" key="2">
    <citation type="journal article" date="2015" name="Data Brief">
        <title>Shoot transcriptome of the giant reed, Arundo donax.</title>
        <authorList>
            <person name="Barrero R.A."/>
            <person name="Guerrero F.D."/>
            <person name="Moolhuijzen P."/>
            <person name="Goolsby J.A."/>
            <person name="Tidwell J."/>
            <person name="Bellgard S.E."/>
            <person name="Bellgard M.I."/>
        </authorList>
    </citation>
    <scope>NUCLEOTIDE SEQUENCE</scope>
    <source>
        <tissue evidence="1">Shoot tissue taken approximately 20 cm above the soil surface</tissue>
    </source>
</reference>
<accession>A0A0A9CD81</accession>
<reference evidence="1" key="1">
    <citation type="submission" date="2014-09" db="EMBL/GenBank/DDBJ databases">
        <authorList>
            <person name="Magalhaes I.L.F."/>
            <person name="Oliveira U."/>
            <person name="Santos F.R."/>
            <person name="Vidigal T.H.D.A."/>
            <person name="Brescovit A.D."/>
            <person name="Santos A.J."/>
        </authorList>
    </citation>
    <scope>NUCLEOTIDE SEQUENCE</scope>
    <source>
        <tissue evidence="1">Shoot tissue taken approximately 20 cm above the soil surface</tissue>
    </source>
</reference>
<organism evidence="1">
    <name type="scientific">Arundo donax</name>
    <name type="common">Giant reed</name>
    <name type="synonym">Donax arundinaceus</name>
    <dbReference type="NCBI Taxonomy" id="35708"/>
    <lineage>
        <taxon>Eukaryota</taxon>
        <taxon>Viridiplantae</taxon>
        <taxon>Streptophyta</taxon>
        <taxon>Embryophyta</taxon>
        <taxon>Tracheophyta</taxon>
        <taxon>Spermatophyta</taxon>
        <taxon>Magnoliopsida</taxon>
        <taxon>Liliopsida</taxon>
        <taxon>Poales</taxon>
        <taxon>Poaceae</taxon>
        <taxon>PACMAD clade</taxon>
        <taxon>Arundinoideae</taxon>
        <taxon>Arundineae</taxon>
        <taxon>Arundo</taxon>
    </lineage>
</organism>